<evidence type="ECO:0000256" key="7">
    <source>
        <dbReference type="PROSITE-ProRule" id="PRU01091"/>
    </source>
</evidence>
<dbReference type="CDD" id="cd00383">
    <property type="entry name" value="trans_reg_C"/>
    <property type="match status" value="1"/>
</dbReference>
<gene>
    <name evidence="10" type="ORF">SK854_32855</name>
</gene>
<reference evidence="10 11" key="2">
    <citation type="submission" date="2023-11" db="EMBL/GenBank/DDBJ databases">
        <authorList>
            <person name="Lara A.C."/>
            <person name="Chronakova A."/>
        </authorList>
    </citation>
    <scope>NUCLEOTIDE SEQUENCE [LARGE SCALE GENOMIC DNA]</scope>
    <source>
        <strain evidence="10 11">BCCO 10_0061</strain>
    </source>
</reference>
<dbReference type="Gene3D" id="1.25.40.10">
    <property type="entry name" value="Tetratricopeptide repeat domain"/>
    <property type="match status" value="3"/>
</dbReference>
<protein>
    <submittedName>
        <fullName evidence="10">BTAD domain-containing putative transcriptional regulator</fullName>
    </submittedName>
</protein>
<dbReference type="SUPFAM" id="SSF48452">
    <property type="entry name" value="TPR-like"/>
    <property type="match status" value="3"/>
</dbReference>
<dbReference type="InterPro" id="IPR016032">
    <property type="entry name" value="Sig_transdc_resp-reg_C-effctor"/>
</dbReference>
<evidence type="ECO:0000313" key="10">
    <source>
        <dbReference type="EMBL" id="MDX8146945.1"/>
    </source>
</evidence>
<evidence type="ECO:0000256" key="5">
    <source>
        <dbReference type="ARBA" id="ARBA00023163"/>
    </source>
</evidence>
<keyword evidence="2" id="KW-0677">Repeat</keyword>
<name>A0ABU4V7W2_9PSEU</name>
<dbReference type="InterPro" id="IPR042197">
    <property type="entry name" value="Apaf_helical"/>
</dbReference>
<evidence type="ECO:0000256" key="4">
    <source>
        <dbReference type="ARBA" id="ARBA00023125"/>
    </source>
</evidence>
<dbReference type="PRINTS" id="PR00364">
    <property type="entry name" value="DISEASERSIST"/>
</dbReference>
<evidence type="ECO:0000256" key="6">
    <source>
        <dbReference type="PROSITE-ProRule" id="PRU00339"/>
    </source>
</evidence>
<dbReference type="PROSITE" id="PS50005">
    <property type="entry name" value="TPR"/>
    <property type="match status" value="1"/>
</dbReference>
<feature type="compositionally biased region" description="Basic and acidic residues" evidence="8">
    <location>
        <begin position="1025"/>
        <end position="1034"/>
    </location>
</feature>
<accession>A0ABU4V7W2</accession>
<keyword evidence="6" id="KW-0802">TPR repeat</keyword>
<dbReference type="SMART" id="SM00862">
    <property type="entry name" value="Trans_reg_C"/>
    <property type="match status" value="1"/>
</dbReference>
<dbReference type="Proteomes" id="UP001285352">
    <property type="component" value="Unassembled WGS sequence"/>
</dbReference>
<dbReference type="Gene3D" id="1.10.10.10">
    <property type="entry name" value="Winged helix-like DNA-binding domain superfamily/Winged helix DNA-binding domain"/>
    <property type="match status" value="2"/>
</dbReference>
<evidence type="ECO:0000313" key="11">
    <source>
        <dbReference type="Proteomes" id="UP001285352"/>
    </source>
</evidence>
<dbReference type="Pfam" id="PF00931">
    <property type="entry name" value="NB-ARC"/>
    <property type="match status" value="1"/>
</dbReference>
<dbReference type="Pfam" id="PF03704">
    <property type="entry name" value="BTAD"/>
    <property type="match status" value="1"/>
</dbReference>
<dbReference type="InterPro" id="IPR001867">
    <property type="entry name" value="OmpR/PhoB-type_DNA-bd"/>
</dbReference>
<evidence type="ECO:0000256" key="1">
    <source>
        <dbReference type="ARBA" id="ARBA00005820"/>
    </source>
</evidence>
<keyword evidence="3" id="KW-0805">Transcription regulation</keyword>
<dbReference type="InterPro" id="IPR051677">
    <property type="entry name" value="AfsR-DnrI-RedD_regulator"/>
</dbReference>
<dbReference type="EMBL" id="JAXAVU010000013">
    <property type="protein sequence ID" value="MDX8146945.1"/>
    <property type="molecule type" value="Genomic_DNA"/>
</dbReference>
<feature type="DNA-binding region" description="OmpR/PhoB-type" evidence="7">
    <location>
        <begin position="1"/>
        <end position="94"/>
    </location>
</feature>
<feature type="repeat" description="TPR" evidence="6">
    <location>
        <begin position="797"/>
        <end position="830"/>
    </location>
</feature>
<comment type="caution">
    <text evidence="10">The sequence shown here is derived from an EMBL/GenBank/DDBJ whole genome shotgun (WGS) entry which is preliminary data.</text>
</comment>
<dbReference type="Gene3D" id="1.10.8.430">
    <property type="entry name" value="Helical domain of apoptotic protease-activating factors"/>
    <property type="match status" value="1"/>
</dbReference>
<dbReference type="PROSITE" id="PS50293">
    <property type="entry name" value="TPR_REGION"/>
    <property type="match status" value="1"/>
</dbReference>
<dbReference type="SMART" id="SM01043">
    <property type="entry name" value="BTAD"/>
    <property type="match status" value="1"/>
</dbReference>
<keyword evidence="5" id="KW-0804">Transcription</keyword>
<evidence type="ECO:0000256" key="2">
    <source>
        <dbReference type="ARBA" id="ARBA00022737"/>
    </source>
</evidence>
<comment type="similarity">
    <text evidence="1">Belongs to the AfsR/DnrI/RedD regulatory family.</text>
</comment>
<dbReference type="Gene3D" id="3.40.50.300">
    <property type="entry name" value="P-loop containing nucleotide triphosphate hydrolases"/>
    <property type="match status" value="1"/>
</dbReference>
<dbReference type="SUPFAM" id="SSF52540">
    <property type="entry name" value="P-loop containing nucleoside triphosphate hydrolases"/>
    <property type="match status" value="1"/>
</dbReference>
<keyword evidence="11" id="KW-1185">Reference proteome</keyword>
<dbReference type="RefSeq" id="WP_319979017.1">
    <property type="nucleotide sequence ID" value="NZ_JAXAVU010000013.1"/>
</dbReference>
<dbReference type="SUPFAM" id="SSF46894">
    <property type="entry name" value="C-terminal effector domain of the bipartite response regulators"/>
    <property type="match status" value="1"/>
</dbReference>
<dbReference type="Pfam" id="PF13424">
    <property type="entry name" value="TPR_12"/>
    <property type="match status" value="1"/>
</dbReference>
<dbReference type="InterPro" id="IPR011990">
    <property type="entry name" value="TPR-like_helical_dom_sf"/>
</dbReference>
<proteinExistence type="inferred from homology"/>
<reference evidence="10 11" key="1">
    <citation type="submission" date="2023-11" db="EMBL/GenBank/DDBJ databases">
        <title>Lentzea sokolovensis, sp. nov., Lentzea kristufkii, sp. nov., and Lentzea miocenensis, sp. nov., rare actinobacteria from Sokolov Coal Basin, Miocene lacustrine sediment, Czech Republic.</title>
        <authorList>
            <person name="Lara A."/>
            <person name="Kotroba L."/>
            <person name="Nouioui I."/>
            <person name="Neumann-Schaal M."/>
            <person name="Mast Y."/>
            <person name="Chronakova A."/>
        </authorList>
    </citation>
    <scope>NUCLEOTIDE SEQUENCE [LARGE SCALE GENOMIC DNA]</scope>
    <source>
        <strain evidence="10 11">BCCO 10_0061</strain>
    </source>
</reference>
<dbReference type="InterPro" id="IPR005158">
    <property type="entry name" value="BTAD"/>
</dbReference>
<dbReference type="Pfam" id="PF00486">
    <property type="entry name" value="Trans_reg_C"/>
    <property type="match status" value="1"/>
</dbReference>
<dbReference type="InterPro" id="IPR036388">
    <property type="entry name" value="WH-like_DNA-bd_sf"/>
</dbReference>
<dbReference type="PROSITE" id="PS51755">
    <property type="entry name" value="OMPR_PHOB"/>
    <property type="match status" value="1"/>
</dbReference>
<evidence type="ECO:0000256" key="8">
    <source>
        <dbReference type="SAM" id="MobiDB-lite"/>
    </source>
</evidence>
<dbReference type="PANTHER" id="PTHR35807">
    <property type="entry name" value="TRANSCRIPTIONAL REGULATOR REDD-RELATED"/>
    <property type="match status" value="1"/>
</dbReference>
<dbReference type="CDD" id="cd15831">
    <property type="entry name" value="BTAD"/>
    <property type="match status" value="1"/>
</dbReference>
<organism evidence="10 11">
    <name type="scientific">Lentzea sokolovensis</name>
    <dbReference type="NCBI Taxonomy" id="3095429"/>
    <lineage>
        <taxon>Bacteria</taxon>
        <taxon>Bacillati</taxon>
        <taxon>Actinomycetota</taxon>
        <taxon>Actinomycetes</taxon>
        <taxon>Pseudonocardiales</taxon>
        <taxon>Pseudonocardiaceae</taxon>
        <taxon>Lentzea</taxon>
    </lineage>
</organism>
<evidence type="ECO:0000256" key="3">
    <source>
        <dbReference type="ARBA" id="ARBA00023015"/>
    </source>
</evidence>
<evidence type="ECO:0000259" key="9">
    <source>
        <dbReference type="PROSITE" id="PS51755"/>
    </source>
</evidence>
<feature type="region of interest" description="Disordered" evidence="8">
    <location>
        <begin position="1013"/>
        <end position="1034"/>
    </location>
</feature>
<dbReference type="InterPro" id="IPR027417">
    <property type="entry name" value="P-loop_NTPase"/>
</dbReference>
<dbReference type="SMART" id="SM00028">
    <property type="entry name" value="TPR"/>
    <property type="match status" value="7"/>
</dbReference>
<dbReference type="InterPro" id="IPR019734">
    <property type="entry name" value="TPR_rpt"/>
</dbReference>
<dbReference type="InterPro" id="IPR002182">
    <property type="entry name" value="NB-ARC"/>
</dbReference>
<dbReference type="PANTHER" id="PTHR35807:SF1">
    <property type="entry name" value="TRANSCRIPTIONAL REGULATOR REDD"/>
    <property type="match status" value="1"/>
</dbReference>
<feature type="domain" description="OmpR/PhoB-type" evidence="9">
    <location>
        <begin position="1"/>
        <end position="94"/>
    </location>
</feature>
<keyword evidence="4 7" id="KW-0238">DNA-binding</keyword>
<sequence>MNAEFRLLGPLEVVLSGNPVKIDGARQRKLLTILLLNANRVVPVDQLVAELWHEPPQTVRQQIHNAIGSLRRKLKDAADDVRVTRTDIGYRLEVAEEAIDLHAFQSRTRAAYEAESRGDLAGAIELLRCALAEWRGTALSGLDGVLIDTTAASLNESRLTALEQLLVWRLRSGESSSLISELTQLVGQHPLRESLRGSLMRALYMSGRQADALTVYEECRRVLADELGIDPGDALRELHLSILNGSVTTPARPPASTVPLRSDAQHPSKSYLPYDTSDFSGRSAELAQLLIEVGREQPTTLVISAIDGMGGVGKTTLAVHLAHQISKSYPDGQYFVDLHGFTTGVEPITAEQALDQLLRDIGVPPELVPSGIENRSALWRSRLAGTRSLLLIDNAVDAAHVRPLLPGQAGVLVLVTSRRRLSALDGATPMSLNVLTPQEAVDMLTKVVGEQRTAREPDAVEEIVRLCGYLPLAIRIAAARLRDRSSWTATDLVTRLRDHKQRVRFLQVEDRNVMSVLKLSYQYLSPSQRKVFRLLSLHPGTHFDTYSAAALADIEPEQAEACLDALFEANLVKQNSSDQFHFHDLVRDCAFQLVTETDDEDEQRAAIQRLLDYYLSAIETWSLALSAGTARTRVHSLQPTRRADSPAEAAAVLNQEFPNLDATVRYAAQNGWHSHTWQLVSALETYLRAINYGGRSHELYTLAAEAADKEGDVLRQSICWQGLAAVCREHGRKEEAVRHLRRAIELSDQLGDRRKRCSLLVELGFMRVDLDLLEEGEQDFLAAQALIADDTDDLNHGVILNNLGVVYRDLGRYDESLNHFTEALARTPPDNQETVLLATWNIATVHHAKRDHESAVRMLDEMLSECRTRGYGPGEALARLGLCAVHRALGNFDKSLDHGRLALTSGRRLKMHRVECEVLNALGETALAAQDIDHAEKVFAQAEETAANYSFARYRARALEGFAHVAHARGHVDEAEQRWREAVDLYPKGMIEVGYARRHLETLDDEHATCFRCEPPQQNSPPPAPRRDQAPAGQ</sequence>